<dbReference type="Gene3D" id="3.40.50.720">
    <property type="entry name" value="NAD(P)-binding Rossmann-like Domain"/>
    <property type="match status" value="1"/>
</dbReference>
<evidence type="ECO:0000256" key="1">
    <source>
        <dbReference type="ARBA" id="ARBA00008072"/>
    </source>
</evidence>
<dbReference type="PANTHER" id="PTHR45348">
    <property type="entry name" value="HYPOTHETICAL OXIDOREDUCTASE (EUROFUNG)"/>
    <property type="match status" value="1"/>
</dbReference>
<dbReference type="OMA" id="RSYGAKH"/>
<evidence type="ECO:0000313" key="5">
    <source>
        <dbReference type="EMBL" id="EON66283.1"/>
    </source>
</evidence>
<evidence type="ECO:0000259" key="4">
    <source>
        <dbReference type="SMART" id="SM00829"/>
    </source>
</evidence>
<dbReference type="CDD" id="cd08249">
    <property type="entry name" value="enoyl_reductase_like"/>
    <property type="match status" value="1"/>
</dbReference>
<dbReference type="SUPFAM" id="SSF50129">
    <property type="entry name" value="GroES-like"/>
    <property type="match status" value="1"/>
</dbReference>
<dbReference type="SMART" id="SM00829">
    <property type="entry name" value="PKS_ER"/>
    <property type="match status" value="1"/>
</dbReference>
<name>R7YWR3_CONA1</name>
<evidence type="ECO:0000313" key="6">
    <source>
        <dbReference type="Proteomes" id="UP000016924"/>
    </source>
</evidence>
<dbReference type="STRING" id="1168221.R7YWR3"/>
<comment type="similarity">
    <text evidence="1">Belongs to the zinc-containing alcohol dehydrogenase family.</text>
</comment>
<dbReference type="SUPFAM" id="SSF51735">
    <property type="entry name" value="NAD(P)-binding Rossmann-fold domains"/>
    <property type="match status" value="1"/>
</dbReference>
<dbReference type="InterPro" id="IPR036291">
    <property type="entry name" value="NAD(P)-bd_dom_sf"/>
</dbReference>
<dbReference type="InterPro" id="IPR047122">
    <property type="entry name" value="Trans-enoyl_RdTase-like"/>
</dbReference>
<dbReference type="RefSeq" id="XP_007781600.1">
    <property type="nucleotide sequence ID" value="XM_007783410.1"/>
</dbReference>
<dbReference type="HOGENOM" id="CLU_026673_16_1_1"/>
<accession>R7YWR3</accession>
<sequence length="337" mass="36373">MASQGSNVALVADNQPALNECALSKPEPAPNQVLVKISHVAQNPTDVQSFDSKTFGEGAVYGCDFVGKAVQLGSEVTRVEEGDVIAGEVPGIGAYSHFTLADEKICFKPPSNITPSEAVTVPLAATTAWLALYSKQCLNMNRNNPQSVLIWGGSSSVGQYAIQLAALYSFDVITTCSSKNFELVKKLGAKHVFDYKSEDVIDRIKEVAPDLTFIFDTIGSTTSSGTASKAVTGRGRLCTVRPGKANTENLANNVKVTDVLVWTAFLKDHSYGKFHWPASMDDHLLAAELYEKLPEWLESGKVKPNAVLAMKGLDSVSRGFELHRQGKVSGQKIIYEI</sequence>
<dbReference type="InterPro" id="IPR011032">
    <property type="entry name" value="GroES-like_sf"/>
</dbReference>
<dbReference type="GeneID" id="19902987"/>
<protein>
    <recommendedName>
        <fullName evidence="4">Enoyl reductase (ER) domain-containing protein</fullName>
    </recommendedName>
</protein>
<evidence type="ECO:0000256" key="2">
    <source>
        <dbReference type="ARBA" id="ARBA00011245"/>
    </source>
</evidence>
<dbReference type="AlphaFoldDB" id="R7YWR3"/>
<dbReference type="InterPro" id="IPR020843">
    <property type="entry name" value="ER"/>
</dbReference>
<gene>
    <name evidence="5" type="ORF">W97_05676</name>
</gene>
<dbReference type="Pfam" id="PF08240">
    <property type="entry name" value="ADH_N"/>
    <property type="match status" value="1"/>
</dbReference>
<evidence type="ECO:0000256" key="3">
    <source>
        <dbReference type="ARBA" id="ARBA00023002"/>
    </source>
</evidence>
<dbReference type="Pfam" id="PF00107">
    <property type="entry name" value="ADH_zinc_N"/>
    <property type="match status" value="1"/>
</dbReference>
<dbReference type="InterPro" id="IPR013154">
    <property type="entry name" value="ADH-like_N"/>
</dbReference>
<dbReference type="PANTHER" id="PTHR45348:SF2">
    <property type="entry name" value="ZINC-TYPE ALCOHOL DEHYDROGENASE-LIKE PROTEIN C2E1P3.01"/>
    <property type="match status" value="1"/>
</dbReference>
<organism evidence="5 6">
    <name type="scientific">Coniosporium apollinis (strain CBS 100218)</name>
    <name type="common">Rock-inhabiting black yeast</name>
    <dbReference type="NCBI Taxonomy" id="1168221"/>
    <lineage>
        <taxon>Eukaryota</taxon>
        <taxon>Fungi</taxon>
        <taxon>Dikarya</taxon>
        <taxon>Ascomycota</taxon>
        <taxon>Pezizomycotina</taxon>
        <taxon>Dothideomycetes</taxon>
        <taxon>Dothideomycetes incertae sedis</taxon>
        <taxon>Coniosporium</taxon>
    </lineage>
</organism>
<feature type="domain" description="Enoyl reductase (ER)" evidence="4">
    <location>
        <begin position="12"/>
        <end position="334"/>
    </location>
</feature>
<keyword evidence="3" id="KW-0560">Oxidoreductase</keyword>
<reference evidence="6" key="1">
    <citation type="submission" date="2012-06" db="EMBL/GenBank/DDBJ databases">
        <title>The genome sequence of Coniosporium apollinis CBS 100218.</title>
        <authorList>
            <consortium name="The Broad Institute Genome Sequencing Platform"/>
            <person name="Cuomo C."/>
            <person name="Gorbushina A."/>
            <person name="Noack S."/>
            <person name="Walker B."/>
            <person name="Young S.K."/>
            <person name="Zeng Q."/>
            <person name="Gargeya S."/>
            <person name="Fitzgerald M."/>
            <person name="Haas B."/>
            <person name="Abouelleil A."/>
            <person name="Alvarado L."/>
            <person name="Arachchi H.M."/>
            <person name="Berlin A.M."/>
            <person name="Chapman S.B."/>
            <person name="Goldberg J."/>
            <person name="Griggs A."/>
            <person name="Gujja S."/>
            <person name="Hansen M."/>
            <person name="Howarth C."/>
            <person name="Imamovic A."/>
            <person name="Larimer J."/>
            <person name="McCowan C."/>
            <person name="Montmayeur A."/>
            <person name="Murphy C."/>
            <person name="Neiman D."/>
            <person name="Pearson M."/>
            <person name="Priest M."/>
            <person name="Roberts A."/>
            <person name="Saif S."/>
            <person name="Shea T."/>
            <person name="Sisk P."/>
            <person name="Sykes S."/>
            <person name="Wortman J."/>
            <person name="Nusbaum C."/>
            <person name="Birren B."/>
        </authorList>
    </citation>
    <scope>NUCLEOTIDE SEQUENCE [LARGE SCALE GENOMIC DNA]</scope>
    <source>
        <strain evidence="6">CBS 100218</strain>
    </source>
</reference>
<keyword evidence="6" id="KW-1185">Reference proteome</keyword>
<dbReference type="GO" id="GO:0016651">
    <property type="term" value="F:oxidoreductase activity, acting on NAD(P)H"/>
    <property type="evidence" value="ECO:0007669"/>
    <property type="project" value="InterPro"/>
</dbReference>
<comment type="subunit">
    <text evidence="2">Monomer.</text>
</comment>
<dbReference type="Gene3D" id="3.90.180.10">
    <property type="entry name" value="Medium-chain alcohol dehydrogenases, catalytic domain"/>
    <property type="match status" value="1"/>
</dbReference>
<dbReference type="eggNOG" id="KOG1198">
    <property type="taxonomic scope" value="Eukaryota"/>
</dbReference>
<dbReference type="InterPro" id="IPR013149">
    <property type="entry name" value="ADH-like_C"/>
</dbReference>
<dbReference type="OrthoDB" id="9992527at2759"/>
<dbReference type="EMBL" id="JH767579">
    <property type="protein sequence ID" value="EON66283.1"/>
    <property type="molecule type" value="Genomic_DNA"/>
</dbReference>
<proteinExistence type="inferred from homology"/>
<dbReference type="Proteomes" id="UP000016924">
    <property type="component" value="Unassembled WGS sequence"/>
</dbReference>